<gene>
    <name evidence="2" type="ORF">J2S11_003261</name>
</gene>
<dbReference type="InterPro" id="IPR004007">
    <property type="entry name" value="DhaL_dom"/>
</dbReference>
<dbReference type="SUPFAM" id="SSF101473">
    <property type="entry name" value="DhaL-like"/>
    <property type="match status" value="1"/>
</dbReference>
<keyword evidence="3" id="KW-1185">Reference proteome</keyword>
<dbReference type="PANTHER" id="PTHR33434">
    <property type="entry name" value="DEGV DOMAIN-CONTAINING PROTEIN DR_1986-RELATED"/>
    <property type="match status" value="1"/>
</dbReference>
<dbReference type="InterPro" id="IPR033470">
    <property type="entry name" value="FakA-like_C"/>
</dbReference>
<dbReference type="InterPro" id="IPR048394">
    <property type="entry name" value="FakA-like_M"/>
</dbReference>
<protein>
    <submittedName>
        <fullName evidence="2">DAK2 domain fusion protein YloV</fullName>
    </submittedName>
</protein>
<dbReference type="Pfam" id="PF21645">
    <property type="entry name" value="FakA-like_M"/>
    <property type="match status" value="1"/>
</dbReference>
<dbReference type="EMBL" id="JAUSTY010000015">
    <property type="protein sequence ID" value="MDQ0167336.1"/>
    <property type="molecule type" value="Genomic_DNA"/>
</dbReference>
<dbReference type="Pfam" id="PF02734">
    <property type="entry name" value="Dak2"/>
    <property type="match status" value="1"/>
</dbReference>
<evidence type="ECO:0000313" key="3">
    <source>
        <dbReference type="Proteomes" id="UP001235840"/>
    </source>
</evidence>
<evidence type="ECO:0000313" key="2">
    <source>
        <dbReference type="EMBL" id="MDQ0167336.1"/>
    </source>
</evidence>
<evidence type="ECO:0000259" key="1">
    <source>
        <dbReference type="PROSITE" id="PS51480"/>
    </source>
</evidence>
<accession>A0ABT9W279</accession>
<reference evidence="2 3" key="1">
    <citation type="submission" date="2023-07" db="EMBL/GenBank/DDBJ databases">
        <title>Genomic Encyclopedia of Type Strains, Phase IV (KMG-IV): sequencing the most valuable type-strain genomes for metagenomic binning, comparative biology and taxonomic classification.</title>
        <authorList>
            <person name="Goeker M."/>
        </authorList>
    </citation>
    <scope>NUCLEOTIDE SEQUENCE [LARGE SCALE GENOMIC DNA]</scope>
    <source>
        <strain evidence="2 3">DSM 12751</strain>
    </source>
</reference>
<dbReference type="PANTHER" id="PTHR33434:SF4">
    <property type="entry name" value="PHOSPHATASE PROTEIN"/>
    <property type="match status" value="1"/>
</dbReference>
<dbReference type="NCBIfam" id="TIGR03599">
    <property type="entry name" value="YloV"/>
    <property type="match status" value="1"/>
</dbReference>
<dbReference type="SMART" id="SM01121">
    <property type="entry name" value="Dak1_2"/>
    <property type="match status" value="1"/>
</dbReference>
<dbReference type="InterPro" id="IPR036117">
    <property type="entry name" value="DhaL_dom_sf"/>
</dbReference>
<name>A0ABT9W279_9BACI</name>
<dbReference type="InterPro" id="IPR050270">
    <property type="entry name" value="DegV_domain_contain"/>
</dbReference>
<sequence length="571" mass="62142">MKHLKVDGLLFAQMIREGAKNLTKHVKVVDSLNVFPVPDGDTGTNMNLSFTSGVNEMNKVTSADISAVTKALSRGLLMGARGNSGVILSQLFRGFSKNVETERELNAKQFAVALKKGVETAYKAVMKPVEGTILTVSKDAANAAEKIVKQTDDIMVVMETVLQEAKDSLKRTPDLLPILKQVGVVDSGGQGLVYVYEGFMAALKGETIDDESSVAPAQGYDVKENKEEHVRDEVAEMMAAGVLSVEDIEFGYCTEFMIKLDAKRKSYFNEAHFRGQMNQFGDSLLVISDDELVKVHIHAEELSKVMELAQSYGGLMNIKIENMREQFLSIAEAQDGQPAEQQSTASTAAAQEAKDYGLIAVAMGDGIGKMFKGLGVDVVIQGGQTMNPSTEDFVKAIEQLNAKEIIILPNNSNIILAAEQSADLVDASVTVIPTKNVPQAMTALLHFNPDVSIDVNQKRMLDAKNHIKSGQVTFAVRDTEIDGVQIRKDDFMGIFDGKIVTTAPDADTTVKQLLEKMIDDESEVVTVIIGDGVEEDQAETLVDELEGQFDHVEIEVHQGGQPLYAYIVSVE</sequence>
<organism evidence="2 3">
    <name type="scientific">Caldalkalibacillus horti</name>
    <dbReference type="NCBI Taxonomy" id="77523"/>
    <lineage>
        <taxon>Bacteria</taxon>
        <taxon>Bacillati</taxon>
        <taxon>Bacillota</taxon>
        <taxon>Bacilli</taxon>
        <taxon>Bacillales</taxon>
        <taxon>Bacillaceae</taxon>
        <taxon>Caldalkalibacillus</taxon>
    </lineage>
</organism>
<comment type="caution">
    <text evidence="2">The sequence shown here is derived from an EMBL/GenBank/DDBJ whole genome shotgun (WGS) entry which is preliminary data.</text>
</comment>
<dbReference type="Gene3D" id="1.25.40.340">
    <property type="match status" value="1"/>
</dbReference>
<dbReference type="Pfam" id="PF13684">
    <property type="entry name" value="FakA-like_C"/>
    <property type="match status" value="1"/>
</dbReference>
<feature type="domain" description="DhaL" evidence="1">
    <location>
        <begin position="9"/>
        <end position="201"/>
    </location>
</feature>
<dbReference type="InterPro" id="IPR019986">
    <property type="entry name" value="YloV-like"/>
</dbReference>
<dbReference type="PROSITE" id="PS51480">
    <property type="entry name" value="DHAL"/>
    <property type="match status" value="1"/>
</dbReference>
<dbReference type="SMART" id="SM01120">
    <property type="entry name" value="Dak2"/>
    <property type="match status" value="1"/>
</dbReference>
<dbReference type="Proteomes" id="UP001235840">
    <property type="component" value="Unassembled WGS sequence"/>
</dbReference>
<proteinExistence type="predicted"/>